<accession>A0AAW8WLR3</accession>
<evidence type="ECO:0000313" key="4">
    <source>
        <dbReference type="Proteomes" id="UP001253287"/>
    </source>
</evidence>
<organism evidence="3 4">
    <name type="scientific">Lactobacillus crispatus</name>
    <dbReference type="NCBI Taxonomy" id="47770"/>
    <lineage>
        <taxon>Bacteria</taxon>
        <taxon>Bacillati</taxon>
        <taxon>Bacillota</taxon>
        <taxon>Bacilli</taxon>
        <taxon>Lactobacillales</taxon>
        <taxon>Lactobacillaceae</taxon>
        <taxon>Lactobacillus</taxon>
    </lineage>
</organism>
<reference evidence="3" key="1">
    <citation type="submission" date="2023-08" db="EMBL/GenBank/DDBJ databases">
        <title>Lactobacillus from the Female Urinary Tract.</title>
        <authorList>
            <person name="Stegman N."/>
            <person name="Jackson B."/>
            <person name="Steiling M."/>
            <person name="Sedano C."/>
            <person name="Wolfe A."/>
            <person name="Putonti C."/>
        </authorList>
    </citation>
    <scope>NUCLEOTIDE SEQUENCE</scope>
    <source>
        <strain evidence="3">UMB5661</strain>
    </source>
</reference>
<keyword evidence="2" id="KW-0732">Signal</keyword>
<feature type="chain" id="PRO_5043869151" description="Cell surface protein" evidence="2">
    <location>
        <begin position="21"/>
        <end position="426"/>
    </location>
</feature>
<evidence type="ECO:0000313" key="3">
    <source>
        <dbReference type="EMBL" id="MDT9609361.1"/>
    </source>
</evidence>
<protein>
    <recommendedName>
        <fullName evidence="5">Cell surface protein</fullName>
    </recommendedName>
</protein>
<evidence type="ECO:0000256" key="1">
    <source>
        <dbReference type="SAM" id="MobiDB-lite"/>
    </source>
</evidence>
<feature type="region of interest" description="Disordered" evidence="1">
    <location>
        <begin position="365"/>
        <end position="426"/>
    </location>
</feature>
<comment type="caution">
    <text evidence="3">The sequence shown here is derived from an EMBL/GenBank/DDBJ whole genome shotgun (WGS) entry which is preliminary data.</text>
</comment>
<dbReference type="RefSeq" id="WP_315689186.1">
    <property type="nucleotide sequence ID" value="NZ_JAVTXN010000015.1"/>
</dbReference>
<feature type="signal peptide" evidence="2">
    <location>
        <begin position="1"/>
        <end position="20"/>
    </location>
</feature>
<gene>
    <name evidence="3" type="ORF">RON39_04355</name>
</gene>
<evidence type="ECO:0000256" key="2">
    <source>
        <dbReference type="SAM" id="SignalP"/>
    </source>
</evidence>
<sequence>MHKKIIVSLCAVTLIGVLGASVKPAPAAHADNSVTTQRLSTTASTAETFSGTVDLVDVNGHVLGQTSHLEGHYGDHVTITLPTGYVAVSNGASSIDYILNKDRTPIKIRKIGDVDVVRTIRLHEPDGTIKRITQTAKAGQDFVKYTVPVLKYYKASESYIPAETAKAGRNKVIDITYKRSYPTWTEGVKGYDVVASGPITRTINFVDESGKKLAPSKVETVDREILVKKHNIGHAYPYRYRVISPDKTTTYSNLSPVTAQKDLSNSAIQKIRRAKVQGYIVLEVNGNRSNLVDPAYKLQDVTAPTIKGYTLKNKKLANISGQYLWLSNPESLGNNAKLSSGLDEYLTKDTTINVVYTKNGAKSVAAGQNQGNNSNGTSQSAQGQTTNNNQGSNGSTSNGNPANTGNSNGTTGSNGSGADNSTGALP</sequence>
<name>A0AAW8WLR3_9LACO</name>
<evidence type="ECO:0008006" key="5">
    <source>
        <dbReference type="Google" id="ProtNLM"/>
    </source>
</evidence>
<dbReference type="EMBL" id="JAVTXN010000015">
    <property type="protein sequence ID" value="MDT9609361.1"/>
    <property type="molecule type" value="Genomic_DNA"/>
</dbReference>
<proteinExistence type="predicted"/>
<dbReference type="Gene3D" id="2.60.40.4300">
    <property type="match status" value="1"/>
</dbReference>
<dbReference type="AlphaFoldDB" id="A0AAW8WLR3"/>
<dbReference type="Proteomes" id="UP001253287">
    <property type="component" value="Unassembled WGS sequence"/>
</dbReference>